<evidence type="ECO:0000313" key="3">
    <source>
        <dbReference type="Proteomes" id="UP000607281"/>
    </source>
</evidence>
<comment type="caution">
    <text evidence="2">The sequence shown here is derived from an EMBL/GenBank/DDBJ whole genome shotgun (WGS) entry which is preliminary data.</text>
</comment>
<dbReference type="EMBL" id="JACJRF010000051">
    <property type="protein sequence ID" value="MBD2346669.1"/>
    <property type="molecule type" value="Genomic_DNA"/>
</dbReference>
<keyword evidence="1" id="KW-1133">Transmembrane helix</keyword>
<feature type="transmembrane region" description="Helical" evidence="1">
    <location>
        <begin position="12"/>
        <end position="30"/>
    </location>
</feature>
<keyword evidence="1" id="KW-0472">Membrane</keyword>
<name>A0ABR8CUL9_9NOST</name>
<dbReference type="Proteomes" id="UP000607281">
    <property type="component" value="Unassembled WGS sequence"/>
</dbReference>
<dbReference type="RefSeq" id="WP_190409084.1">
    <property type="nucleotide sequence ID" value="NZ_JACJRF010000051.1"/>
</dbReference>
<organism evidence="2 3">
    <name type="scientific">Anabaena subtropica FACHB-260</name>
    <dbReference type="NCBI Taxonomy" id="2692884"/>
    <lineage>
        <taxon>Bacteria</taxon>
        <taxon>Bacillati</taxon>
        <taxon>Cyanobacteriota</taxon>
        <taxon>Cyanophyceae</taxon>
        <taxon>Nostocales</taxon>
        <taxon>Nostocaceae</taxon>
        <taxon>Anabaena</taxon>
    </lineage>
</organism>
<gene>
    <name evidence="2" type="ORF">H6G18_21350</name>
</gene>
<keyword evidence="3" id="KW-1185">Reference proteome</keyword>
<keyword evidence="1" id="KW-0812">Transmembrane</keyword>
<protein>
    <submittedName>
        <fullName evidence="2">Uncharacterized protein</fullName>
    </submittedName>
</protein>
<reference evidence="2 3" key="1">
    <citation type="journal article" date="2020" name="ISME J.">
        <title>Comparative genomics reveals insights into cyanobacterial evolution and habitat adaptation.</title>
        <authorList>
            <person name="Chen M.Y."/>
            <person name="Teng W.K."/>
            <person name="Zhao L."/>
            <person name="Hu C.X."/>
            <person name="Zhou Y.K."/>
            <person name="Han B.P."/>
            <person name="Song L.R."/>
            <person name="Shu W.S."/>
        </authorList>
    </citation>
    <scope>NUCLEOTIDE SEQUENCE [LARGE SCALE GENOMIC DNA]</scope>
    <source>
        <strain evidence="2 3">FACHB-260</strain>
    </source>
</reference>
<accession>A0ABR8CUL9</accession>
<proteinExistence type="predicted"/>
<sequence length="243" mass="27845">MTRSTDQNLLVLTIYIIGVSYVFNLMRASIDDRIKYEFKKSDVDDQLKAQELDEKISISFKLNSSYPLEEKKEDPKDQPLKELSMSIENKSDNIAIYVDWDNSSLIIENSKQSYRVIRRSPDLIRDLGVPQSPSLIVPKKTLSQTLSGENLYERDQGTGTYTAKKPIVDISELKKNKSQAKLYNDFINGREELKFSLQLVLRLSEVRAGLAPGVNVPPISIINCPFTIRKLPWTYALPWNKKK</sequence>
<evidence type="ECO:0000313" key="2">
    <source>
        <dbReference type="EMBL" id="MBD2346669.1"/>
    </source>
</evidence>
<evidence type="ECO:0000256" key="1">
    <source>
        <dbReference type="SAM" id="Phobius"/>
    </source>
</evidence>